<protein>
    <submittedName>
        <fullName evidence="8">Putative selectin</fullName>
    </submittedName>
</protein>
<dbReference type="GO" id="GO:0030234">
    <property type="term" value="F:enzyme regulator activity"/>
    <property type="evidence" value="ECO:0007669"/>
    <property type="project" value="InterPro"/>
</dbReference>
<dbReference type="Pfam" id="PF07699">
    <property type="entry name" value="Ephrin_rec_like"/>
    <property type="match status" value="1"/>
</dbReference>
<evidence type="ECO:0000256" key="2">
    <source>
        <dbReference type="PROSITE-ProRule" id="PRU00076"/>
    </source>
</evidence>
<evidence type="ECO:0000256" key="1">
    <source>
        <dbReference type="ARBA" id="ARBA00023157"/>
    </source>
</evidence>
<feature type="domain" description="Sushi" evidence="7">
    <location>
        <begin position="456"/>
        <end position="513"/>
    </location>
</feature>
<feature type="signal peptide" evidence="5">
    <location>
        <begin position="1"/>
        <end position="20"/>
    </location>
</feature>
<keyword evidence="5" id="KW-0732">Signal</keyword>
<keyword evidence="2" id="KW-0245">EGF-like domain</keyword>
<accession>A0A147BLY5</accession>
<dbReference type="SMART" id="SM00181">
    <property type="entry name" value="EGF"/>
    <property type="match status" value="1"/>
</dbReference>
<dbReference type="Pfam" id="PF00008">
    <property type="entry name" value="EGF"/>
    <property type="match status" value="1"/>
</dbReference>
<dbReference type="GO" id="GO:0030246">
    <property type="term" value="F:carbohydrate binding"/>
    <property type="evidence" value="ECO:0007669"/>
    <property type="project" value="UniProtKB-KW"/>
</dbReference>
<feature type="disulfide bond" evidence="2">
    <location>
        <begin position="1532"/>
        <end position="1541"/>
    </location>
</feature>
<feature type="compositionally biased region" description="Low complexity" evidence="4">
    <location>
        <begin position="354"/>
        <end position="365"/>
    </location>
</feature>
<keyword evidence="1 2" id="KW-1015">Disulfide bond</keyword>
<comment type="caution">
    <text evidence="2">Lacks conserved residue(s) required for the propagation of feature annotation.</text>
</comment>
<feature type="region of interest" description="Disordered" evidence="4">
    <location>
        <begin position="59"/>
        <end position="104"/>
    </location>
</feature>
<sequence>MALFWIWLCVSAALVAVTCTGHHHTRHQHRRRSHPEDYNYLAGFLLNDTSRASLAPQASIAPLAESERGRSGGRPSTTKRQEWRAWQRQSRGRQRRRPDGTRRRLPELVYSFGNQMAPSLYYRGSEYRTGKYSGHVDVWTIPRQSPVHKPALQEDNRLARVVIAPDYVEKESCLRCPKDQTIFVEPGFSCTQVPKPKLRPCARWTSFPDKVAITATLGPQPGSLVMEGIYVMRFTFQLGAMLPQSCQYQLRVKVLRCPPLTAPDNGGLRCSQGRHWGSRCRFFCLRGFSLSERSVTRCVIKGRRKATWTPHPAPRCSAHEKATDLPQGPSAVPASTVTSSSDSVGVTPSPPTSTSPGLRTSTTRPPARKRWKQLACRWPKSREGAWLRCDHGRSFKRRIVAKEGTRCQEKCYYPEDTETVHFYCVQGAWRGRRDLNCTSRRPEGCLLPATPKHAELECPGETPREQRVSPGAVCLYRCKKDYDIVMTDPSHRSLECLLDVSQWNHTVAPVCKKTGCESPSPLSHSTLDCSQGLTSVDTFPPGTTCERVCDEGFTIPASQLGLSQITCSRDGSWNQTQELRCAEMEVPQLSEGCRDDTLLVHSRNVSFPIAIAAPVFKGFNDSNAMVHCSMEELSDYGTYTNNCTATDTELGTVSWCTYSITVTASGCPSFDSDPYSRVSCSEDRNATEDMLHPVGDVCEYICELGYVIPRSRQDWAAKECMPNGAWSNENFHLCQKHQNPQLSRGCEDYTVVVDNLTVSFPVPVSTPVFKAFNDTEAAVSCSLPQVIAYGTHVNNCTATDAELGTASSCTFSVIVKAPGCPPLSSDPFSLVSCSEVRNAAEDQFHPVGDVCELNCQPGYVIPKGRQQWSTKTCLSNGTWSNDIIHLCQKHQNPQLSRGCEDYTVVVDNLTVSFPVPVSKPVFKAFNDTEAAVDCSLPQVIAYGTHVSNCTATDAELGTVSSCTFSVNVKAPGCPPLSSGPFSRVSCSEVRNAAEDQFHPVGDVCEHNCQLGYVIPKGRQEWSTKICLSNGTWSNDIIHLCQKQLAPVRVSGCVDIEVGTDDLSNVTVPTPVYRGGSGDLVEVLCSPGKLDDFGEHRIECRAEDQELKTSVSCTFKVIVKGETLPRLSEWSSGCVDVEQVHDSFPVVLKTPDFVTSSGDAAVVTCTPSSLHGPGTYNVSCTAKDNKSQAETQCDYVVNARQIAPFRESRCLSLEAPVNGNIMCRRRAGLVTCRFRCADGYTMATDEYPLLSRGYVECAQGVLFDFQAAYGLKHLPQCTRLPSPTYFEGSIMFYVGLPNCSAQSLHVDFVPTVVAGLLNRTSDICLQAKCDNITFVCETFRNVSDPSVRSPAMKVVWTIQAKHNVNDDDDGVPPAEGLIEDLQVLSHKIITSDADFYREIAEVGGQLWQQSFQQSQFSLVCGSEGFTIDHDSGHCVECPTGTFEEHRACHPCPKNHYQDVEGQTSCKPCPKHSFSEAGAKSADNCTDLGWLEAPEPARDEPAVRVGSDRTPCKPNPCLHQGVCYLQKDGFSCLCTESYRGIRCESARP</sequence>
<dbReference type="Pfam" id="PF00084">
    <property type="entry name" value="Sushi"/>
    <property type="match status" value="4"/>
</dbReference>
<organism evidence="8">
    <name type="scientific">Ixodes ricinus</name>
    <name type="common">Common tick</name>
    <name type="synonym">Acarus ricinus</name>
    <dbReference type="NCBI Taxonomy" id="34613"/>
    <lineage>
        <taxon>Eukaryota</taxon>
        <taxon>Metazoa</taxon>
        <taxon>Ecdysozoa</taxon>
        <taxon>Arthropoda</taxon>
        <taxon>Chelicerata</taxon>
        <taxon>Arachnida</taxon>
        <taxon>Acari</taxon>
        <taxon>Parasitiformes</taxon>
        <taxon>Ixodida</taxon>
        <taxon>Ixodoidea</taxon>
        <taxon>Ixodidae</taxon>
        <taxon>Ixodinae</taxon>
        <taxon>Ixodes</taxon>
    </lineage>
</organism>
<dbReference type="InterPro" id="IPR002332">
    <property type="entry name" value="N-reg_PII_urydylation_site"/>
</dbReference>
<evidence type="ECO:0000259" key="6">
    <source>
        <dbReference type="PROSITE" id="PS50026"/>
    </source>
</evidence>
<dbReference type="SUPFAM" id="SSF57535">
    <property type="entry name" value="Complement control module/SCR domain"/>
    <property type="match status" value="4"/>
</dbReference>
<evidence type="ECO:0000256" key="5">
    <source>
        <dbReference type="SAM" id="SignalP"/>
    </source>
</evidence>
<dbReference type="InterPro" id="IPR035976">
    <property type="entry name" value="Sushi/SCR/CCP_sf"/>
</dbReference>
<dbReference type="PROSITE" id="PS00022">
    <property type="entry name" value="EGF_1"/>
    <property type="match status" value="1"/>
</dbReference>
<feature type="chain" id="PRO_5007542575" evidence="5">
    <location>
        <begin position="21"/>
        <end position="1546"/>
    </location>
</feature>
<dbReference type="CDD" id="cd00054">
    <property type="entry name" value="EGF_CA"/>
    <property type="match status" value="1"/>
</dbReference>
<feature type="domain" description="Sushi" evidence="7">
    <location>
        <begin position="255"/>
        <end position="318"/>
    </location>
</feature>
<evidence type="ECO:0000259" key="7">
    <source>
        <dbReference type="PROSITE" id="PS50923"/>
    </source>
</evidence>
<dbReference type="PROSITE" id="PS50026">
    <property type="entry name" value="EGF_3"/>
    <property type="match status" value="1"/>
</dbReference>
<evidence type="ECO:0000313" key="8">
    <source>
        <dbReference type="EMBL" id="JAR91789.1"/>
    </source>
</evidence>
<dbReference type="Gene3D" id="2.10.50.10">
    <property type="entry name" value="Tumor Necrosis Factor Receptor, subunit A, domain 2"/>
    <property type="match status" value="1"/>
</dbReference>
<dbReference type="SUPFAM" id="SSF57196">
    <property type="entry name" value="EGF/Laminin"/>
    <property type="match status" value="1"/>
</dbReference>
<dbReference type="PROSITE" id="PS50923">
    <property type="entry name" value="SUSHI"/>
    <property type="match status" value="6"/>
</dbReference>
<feature type="domain" description="Sushi" evidence="7">
    <location>
        <begin position="678"/>
        <end position="736"/>
    </location>
</feature>
<dbReference type="InterPro" id="IPR000742">
    <property type="entry name" value="EGF"/>
</dbReference>
<feature type="region of interest" description="Disordered" evidence="4">
    <location>
        <begin position="307"/>
        <end position="371"/>
    </location>
</feature>
<dbReference type="EMBL" id="GEGO01003615">
    <property type="protein sequence ID" value="JAR91789.1"/>
    <property type="molecule type" value="Transcribed_RNA"/>
</dbReference>
<evidence type="ECO:0000256" key="4">
    <source>
        <dbReference type="SAM" id="MobiDB-lite"/>
    </source>
</evidence>
<feature type="domain" description="Sushi" evidence="7">
    <location>
        <begin position="984"/>
        <end position="1042"/>
    </location>
</feature>
<dbReference type="InterPro" id="IPR000436">
    <property type="entry name" value="Sushi_SCR_CCP_dom"/>
</dbReference>
<feature type="domain" description="EGF-like" evidence="6">
    <location>
        <begin position="1506"/>
        <end position="1542"/>
    </location>
</feature>
<reference evidence="8" key="1">
    <citation type="journal article" date="2018" name="PLoS Negl. Trop. Dis.">
        <title>Sialome diversity of ticks revealed by RNAseq of single tick salivary glands.</title>
        <authorList>
            <person name="Perner J."/>
            <person name="Kropackova S."/>
            <person name="Kopacek P."/>
            <person name="Ribeiro J.M."/>
        </authorList>
    </citation>
    <scope>NUCLEOTIDE SEQUENCE</scope>
    <source>
        <strain evidence="8">Siblings of single egg batch collected in Ceske Budejovice</strain>
        <tissue evidence="8">Salivary glands</tissue>
    </source>
</reference>
<feature type="domain" description="Sushi" evidence="7">
    <location>
        <begin position="831"/>
        <end position="889"/>
    </location>
</feature>
<feature type="domain" description="Sushi" evidence="7">
    <location>
        <begin position="514"/>
        <end position="583"/>
    </location>
</feature>
<dbReference type="InterPro" id="IPR011641">
    <property type="entry name" value="Tyr-kin_ephrin_A/B_rcpt-like"/>
</dbReference>
<dbReference type="SMART" id="SM00032">
    <property type="entry name" value="CCP"/>
    <property type="match status" value="7"/>
</dbReference>
<dbReference type="GO" id="GO:0006808">
    <property type="term" value="P:regulation of nitrogen utilization"/>
    <property type="evidence" value="ECO:0007669"/>
    <property type="project" value="InterPro"/>
</dbReference>
<name>A0A147BLY5_IXORI</name>
<dbReference type="PROSITE" id="PS00496">
    <property type="entry name" value="PII_GLNB_UMP"/>
    <property type="match status" value="1"/>
</dbReference>
<dbReference type="Gene3D" id="2.10.70.10">
    <property type="entry name" value="Complement Module, domain 1"/>
    <property type="match status" value="6"/>
</dbReference>
<dbReference type="Gene3D" id="2.10.25.10">
    <property type="entry name" value="Laminin"/>
    <property type="match status" value="1"/>
</dbReference>
<proteinExistence type="predicted"/>
<dbReference type="SMART" id="SM01411">
    <property type="entry name" value="Ephrin_rec_like"/>
    <property type="match status" value="1"/>
</dbReference>
<dbReference type="CDD" id="cd00033">
    <property type="entry name" value="CCP"/>
    <property type="match status" value="4"/>
</dbReference>
<evidence type="ECO:0000256" key="3">
    <source>
        <dbReference type="PROSITE-ProRule" id="PRU00302"/>
    </source>
</evidence>
<feature type="compositionally biased region" description="Low complexity" evidence="4">
    <location>
        <begin position="329"/>
        <end position="347"/>
    </location>
</feature>
<keyword evidence="3" id="KW-0768">Sushi</keyword>
<keyword evidence="8" id="KW-0430">Lectin</keyword>